<reference evidence="2" key="1">
    <citation type="journal article" date="2012" name="Nature">
        <title>The tomato genome sequence provides insights into fleshy fruit evolution.</title>
        <authorList>
            <consortium name="Tomato Genome Consortium"/>
        </authorList>
    </citation>
    <scope>NUCLEOTIDE SEQUENCE [LARGE SCALE GENOMIC DNA]</scope>
    <source>
        <strain evidence="2">cv. Heinz 1706</strain>
    </source>
</reference>
<keyword evidence="1" id="KW-1133">Transmembrane helix</keyword>
<evidence type="ECO:0000256" key="1">
    <source>
        <dbReference type="SAM" id="Phobius"/>
    </source>
</evidence>
<keyword evidence="1" id="KW-0812">Transmembrane</keyword>
<proteinExistence type="predicted"/>
<dbReference type="AlphaFoldDB" id="A0A3Q7G873"/>
<dbReference type="PaxDb" id="4081-Solyc04g076840.1.1"/>
<accession>A0A3Q7G873</accession>
<feature type="transmembrane region" description="Helical" evidence="1">
    <location>
        <begin position="12"/>
        <end position="34"/>
    </location>
</feature>
<reference evidence="2" key="2">
    <citation type="submission" date="2019-01" db="UniProtKB">
        <authorList>
            <consortium name="EnsemblPlants"/>
        </authorList>
    </citation>
    <scope>IDENTIFICATION</scope>
    <source>
        <strain evidence="2">cv. Heinz 1706</strain>
    </source>
</reference>
<organism evidence="2">
    <name type="scientific">Solanum lycopersicum</name>
    <name type="common">Tomato</name>
    <name type="synonym">Lycopersicon esculentum</name>
    <dbReference type="NCBI Taxonomy" id="4081"/>
    <lineage>
        <taxon>Eukaryota</taxon>
        <taxon>Viridiplantae</taxon>
        <taxon>Streptophyta</taxon>
        <taxon>Embryophyta</taxon>
        <taxon>Tracheophyta</taxon>
        <taxon>Spermatophyta</taxon>
        <taxon>Magnoliopsida</taxon>
        <taxon>eudicotyledons</taxon>
        <taxon>Gunneridae</taxon>
        <taxon>Pentapetalae</taxon>
        <taxon>asterids</taxon>
        <taxon>lamiids</taxon>
        <taxon>Solanales</taxon>
        <taxon>Solanaceae</taxon>
        <taxon>Solanoideae</taxon>
        <taxon>Solaneae</taxon>
        <taxon>Solanum</taxon>
        <taxon>Solanum subgen. Lycopersicon</taxon>
    </lineage>
</organism>
<evidence type="ECO:0000313" key="2">
    <source>
        <dbReference type="EnsemblPlants" id="Solyc04g076840.1.1.1"/>
    </source>
</evidence>
<name>A0A3Q7G873_SOLLC</name>
<keyword evidence="3" id="KW-1185">Reference proteome</keyword>
<protein>
    <submittedName>
        <fullName evidence="2">Uncharacterized protein</fullName>
    </submittedName>
</protein>
<dbReference type="EnsemblPlants" id="Solyc04g076840.1.1">
    <property type="protein sequence ID" value="Solyc04g076840.1.1.1"/>
    <property type="gene ID" value="Solyc04g076840.1"/>
</dbReference>
<sequence>MLLSSSLDKIKSIPYLFLKFFCILLSSCFVLFLLNKDSKKLGTLWGLYDYFTIYNLS</sequence>
<evidence type="ECO:0000313" key="3">
    <source>
        <dbReference type="Proteomes" id="UP000004994"/>
    </source>
</evidence>
<dbReference type="InParanoid" id="A0A3Q7G873"/>
<dbReference type="Proteomes" id="UP000004994">
    <property type="component" value="Chromosome 4"/>
</dbReference>
<dbReference type="Gramene" id="Solyc04g076840.1.1">
    <property type="protein sequence ID" value="Solyc04g076840.1.1.1"/>
    <property type="gene ID" value="Solyc04g076840.1"/>
</dbReference>
<keyword evidence="1" id="KW-0472">Membrane</keyword>